<proteinExistence type="predicted"/>
<evidence type="ECO:0000313" key="1">
    <source>
        <dbReference type="EMBL" id="CAJ2639581.1"/>
    </source>
</evidence>
<accession>A0ACB0J5U6</accession>
<evidence type="ECO:0000313" key="2">
    <source>
        <dbReference type="Proteomes" id="UP001177021"/>
    </source>
</evidence>
<keyword evidence="2" id="KW-1185">Reference proteome</keyword>
<dbReference type="EMBL" id="CASHSV030000024">
    <property type="protein sequence ID" value="CAJ2639581.1"/>
    <property type="molecule type" value="Genomic_DNA"/>
</dbReference>
<protein>
    <submittedName>
        <fullName evidence="1">Uncharacterized protein</fullName>
    </submittedName>
</protein>
<gene>
    <name evidence="1" type="ORF">MILVUS5_LOCUS9579</name>
</gene>
<sequence>MEIISSIVGAVAQYTVVPIGRQASYLIFYKGNFSMLAVRVKDLEAAKEKITHSVEEERRNGKKIERDVMNWLEKVDEVIEKANQLQNDPRRANARCSACPFPNLILRHQLSRKATKIVKDVVEVQEKGKFDRIGYLPTLDGEASSSSTRGGENYETRESLKENIMKALAHHNSCNIGVYGLGGVGKTTLVGEVFEISKKHKLFDAVVKTHVTKNPDIKTIQGEIADLLGLRFDQETILGRAHRLRQRIKMEKNILIVLDDIWTILDLNKVGIPFGNQHNGCKLLMTSRNKDVLLQMDVPKDFTFKLELMSEDETWSLFQFMAGDVVKDRNLQGLAIEVAQKCAGLPLVVVAVARALKDKWDVESWKDELTRLQSDHYTVFSALKLSYDSLESDQMKDIFLLFAVMADEDVRYFLKVAMGLKIFKHIDTVDEARNRLSSIIRSLEAACLLLEDKTSGKIQMHDFVREFAISIARRDKHVFLKKQSDEECPSKSVLTRCTQVVLYSCESELPQMIDCPNIKFFCLTSKKNRSLEVPNDFFEGMGSLQVLDLTGLNLPSLPTSFRFLTDLQTLCLDFCILENMVEINALQNLKILSLWGSSMTKLPREIGQLTQLRMLDLRNSGIEVIPPNILSCLTKLEELYMGNTFVNREDVTSTVQNKNASIAELRKLPKLTTLELQIPESWMLPRDLQTVFEKLERYKIAIGDAWEWSDIVNGTSKTLMLKLGTNIHLEHEIKAMIKGVENLYLDDVGGIQNMVYQLNGEGFQLLKHLHVQNNANMKHIVDSQERNQIHVSFPILETLVLHNLKNLEHICLNPLSITCFGSLSVIKVKNCVQLKYLFSFTLIKELSQLFKIEVCQCNSMKEIVLGDNSSSASTVFRFRSLTLEYLETLQNFFSRSEQKHQGLEPSVSTPLFNDQVAFPDLDFLKLSFLNSNKIWNDNHRSMCNLTSLIVESCGGLKYLFSSIMVKSFENLKQLEISNCPLMEDIIAKKERNNKMEEVHFSKLEKITLKDMDNLNTIWHREFVTVKMLQVSNCKKIGVVFPSSMQKTYDKLEMLEVTDCALVEEIFELSFDENGSAENTTLLKVVIDGLPKLKNIWSGDLHRILSFQILIFVKLTNCESLEYLLPLPIATRCSHLQELHIDSCENMKEIVAEENESSVSAAPTFEFNQLTSLSLLYLDKLKGFYAKKHTLTCPSLKEIDVFDCAKLNLYRTLSTRSSNFQDDKLSVLTPQPPFIVEEVIPNLKELRINNKEANVILQAQNSSALFTKMTFLSLSHYNIKDDTFPYWFLQNVHTLESLLVEWSSFKKIFQDEGQISEKKTYPQLKMLSLYQLHKLQHICEEGFQIDPVLAFLEYLAVDTCSSLLSLLPSSATLNHLEYLEITNCNGLKKLMTSPTAQSLHKLISLKVKDCNSLEEIINGEENVGIAFISLELLMLDCLPSLNKFCSTKCFLKFPMLAEVIVRECPRMKIFSEGNTSTPNLRKVKIAENDEWLWKGKLNDTITNIFEDKVAFGGFKQLKLAEYPELKELWYGQPQHNLFRSLKYLVVHRCDFLSEVLFQPNLLQVLMNLEELDITDCDSLEAVFDMKDEFEKESLVKNSTRLKKLKLSNLPKLMHVWKENQHNTMGFQNLSEVYVEECTSLKSLFPLSVGRDMNQIQTLEVNSCGIEEIVGREEGVDEIVEFVFPNLTSIRLHHLAKLKTFFAGVHSLQCKSLKTINLFRCPEIELFKAEPLSQQVSARNDHELNISTYQPLFVIEEVFNTVESLFMNMKYFDMILHSQYSEVQFNKVTHIGVGEFYNEEATFPHWFLKNVPNLESMLVQWSSFREIFQGEQPISTEMETQIIPRLKELELWYMDKLQCICEEGLQMDPILHFLETIYVRHCSSLMKLVPSSVTFNYLTYLEVTNCNGLITLITYSTAKSLVKLTTMKIKMCNCLEDVVDGKEDEMNKIEFSSLQYLQLVALPKLCLFCSCTCPVMFPLLEVVVVKGCPRMEHFSSGVTNTTILENVEFDEENHWEGDLNGTVKKLFDDKEVSHSNVE</sequence>
<organism evidence="1 2">
    <name type="scientific">Trifolium pratense</name>
    <name type="common">Red clover</name>
    <dbReference type="NCBI Taxonomy" id="57577"/>
    <lineage>
        <taxon>Eukaryota</taxon>
        <taxon>Viridiplantae</taxon>
        <taxon>Streptophyta</taxon>
        <taxon>Embryophyta</taxon>
        <taxon>Tracheophyta</taxon>
        <taxon>Spermatophyta</taxon>
        <taxon>Magnoliopsida</taxon>
        <taxon>eudicotyledons</taxon>
        <taxon>Gunneridae</taxon>
        <taxon>Pentapetalae</taxon>
        <taxon>rosids</taxon>
        <taxon>fabids</taxon>
        <taxon>Fabales</taxon>
        <taxon>Fabaceae</taxon>
        <taxon>Papilionoideae</taxon>
        <taxon>50 kb inversion clade</taxon>
        <taxon>NPAAA clade</taxon>
        <taxon>Hologalegina</taxon>
        <taxon>IRL clade</taxon>
        <taxon>Trifolieae</taxon>
        <taxon>Trifolium</taxon>
    </lineage>
</organism>
<reference evidence="1" key="1">
    <citation type="submission" date="2023-10" db="EMBL/GenBank/DDBJ databases">
        <authorList>
            <person name="Rodriguez Cubillos JULIANA M."/>
            <person name="De Vega J."/>
        </authorList>
    </citation>
    <scope>NUCLEOTIDE SEQUENCE</scope>
</reference>
<comment type="caution">
    <text evidence="1">The sequence shown here is derived from an EMBL/GenBank/DDBJ whole genome shotgun (WGS) entry which is preliminary data.</text>
</comment>
<name>A0ACB0J5U6_TRIPR</name>
<dbReference type="Proteomes" id="UP001177021">
    <property type="component" value="Unassembled WGS sequence"/>
</dbReference>